<evidence type="ECO:0000313" key="6">
    <source>
        <dbReference type="EMBL" id="SBT08233.1"/>
    </source>
</evidence>
<dbReference type="PROSITE" id="PS51833">
    <property type="entry name" value="HDOD"/>
    <property type="match status" value="1"/>
</dbReference>
<dbReference type="InterPro" id="IPR036097">
    <property type="entry name" value="HisK_dim/P_sf"/>
</dbReference>
<keyword evidence="3" id="KW-0597">Phosphoprotein</keyword>
<evidence type="ECO:0000313" key="7">
    <source>
        <dbReference type="Proteomes" id="UP000199600"/>
    </source>
</evidence>
<dbReference type="Gene3D" id="1.10.287.130">
    <property type="match status" value="1"/>
</dbReference>
<feature type="domain" description="HDOD" evidence="5">
    <location>
        <begin position="17"/>
        <end position="211"/>
    </location>
</feature>
<dbReference type="InterPro" id="IPR003661">
    <property type="entry name" value="HisK_dim/P_dom"/>
</dbReference>
<dbReference type="PANTHER" id="PTHR33525">
    <property type="match status" value="1"/>
</dbReference>
<keyword evidence="7" id="KW-1185">Reference proteome</keyword>
<dbReference type="SUPFAM" id="SSF109604">
    <property type="entry name" value="HD-domain/PDEase-like"/>
    <property type="match status" value="1"/>
</dbReference>
<dbReference type="InterPro" id="IPR005467">
    <property type="entry name" value="His_kinase_dom"/>
</dbReference>
<comment type="catalytic activity">
    <reaction evidence="1">
        <text>ATP + protein L-histidine = ADP + protein N-phospho-L-histidine.</text>
        <dbReference type="EC" id="2.7.13.3"/>
    </reaction>
</comment>
<dbReference type="SUPFAM" id="SSF55781">
    <property type="entry name" value="GAF domain-like"/>
    <property type="match status" value="1"/>
</dbReference>
<feature type="domain" description="Histidine kinase" evidence="4">
    <location>
        <begin position="489"/>
        <end position="700"/>
    </location>
</feature>
<organism evidence="6 7">
    <name type="scientific">Candidatus Propionivibrio aalborgensis</name>
    <dbReference type="NCBI Taxonomy" id="1860101"/>
    <lineage>
        <taxon>Bacteria</taxon>
        <taxon>Pseudomonadati</taxon>
        <taxon>Pseudomonadota</taxon>
        <taxon>Betaproteobacteria</taxon>
        <taxon>Rhodocyclales</taxon>
        <taxon>Rhodocyclaceae</taxon>
        <taxon>Propionivibrio</taxon>
    </lineage>
</organism>
<keyword evidence="6" id="KW-0418">Kinase</keyword>
<dbReference type="InterPro" id="IPR004358">
    <property type="entry name" value="Sig_transdc_His_kin-like_C"/>
</dbReference>
<dbReference type="InterPro" id="IPR029016">
    <property type="entry name" value="GAF-like_dom_sf"/>
</dbReference>
<dbReference type="EC" id="2.7.13.3" evidence="2"/>
<keyword evidence="6" id="KW-0808">Transferase</keyword>
<dbReference type="SMART" id="SM00387">
    <property type="entry name" value="HATPase_c"/>
    <property type="match status" value="1"/>
</dbReference>
<dbReference type="InterPro" id="IPR052340">
    <property type="entry name" value="RNase_Y/CdgJ"/>
</dbReference>
<dbReference type="Pfam" id="PF08668">
    <property type="entry name" value="HDOD"/>
    <property type="match status" value="1"/>
</dbReference>
<dbReference type="Proteomes" id="UP000199600">
    <property type="component" value="Unassembled WGS sequence"/>
</dbReference>
<dbReference type="PANTHER" id="PTHR33525:SF3">
    <property type="entry name" value="RIBONUCLEASE Y"/>
    <property type="match status" value="1"/>
</dbReference>
<dbReference type="EMBL" id="FLQY01000183">
    <property type="protein sequence ID" value="SBT08233.1"/>
    <property type="molecule type" value="Genomic_DNA"/>
</dbReference>
<gene>
    <name evidence="6" type="ORF">PROAA_2630001</name>
</gene>
<dbReference type="InterPro" id="IPR013976">
    <property type="entry name" value="HDOD"/>
</dbReference>
<dbReference type="InterPro" id="IPR003594">
    <property type="entry name" value="HATPase_dom"/>
</dbReference>
<dbReference type="SMART" id="SM00471">
    <property type="entry name" value="HDc"/>
    <property type="match status" value="1"/>
</dbReference>
<dbReference type="GO" id="GO:0000155">
    <property type="term" value="F:phosphorelay sensor kinase activity"/>
    <property type="evidence" value="ECO:0007669"/>
    <property type="project" value="InterPro"/>
</dbReference>
<dbReference type="InterPro" id="IPR036890">
    <property type="entry name" value="HATPase_C_sf"/>
</dbReference>
<dbReference type="RefSeq" id="WP_186411156.1">
    <property type="nucleotide sequence ID" value="NZ_FLQY01000183.1"/>
</dbReference>
<dbReference type="Gene3D" id="3.30.450.40">
    <property type="match status" value="1"/>
</dbReference>
<dbReference type="Gene3D" id="1.10.3210.10">
    <property type="entry name" value="Hypothetical protein af1432"/>
    <property type="match status" value="1"/>
</dbReference>
<reference evidence="6 7" key="1">
    <citation type="submission" date="2016-06" db="EMBL/GenBank/DDBJ databases">
        <authorList>
            <person name="Kjaerup R.B."/>
            <person name="Dalgaard T.S."/>
            <person name="Juul-Madsen H.R."/>
        </authorList>
    </citation>
    <scope>NUCLEOTIDE SEQUENCE [LARGE SCALE GENOMIC DNA]</scope>
    <source>
        <strain evidence="6">2</strain>
    </source>
</reference>
<dbReference type="SUPFAM" id="SSF47384">
    <property type="entry name" value="Homodimeric domain of signal transducing histidine kinase"/>
    <property type="match status" value="1"/>
</dbReference>
<evidence type="ECO:0000256" key="3">
    <source>
        <dbReference type="ARBA" id="ARBA00022553"/>
    </source>
</evidence>
<dbReference type="AlphaFoldDB" id="A0A1A8XW54"/>
<sequence length="709" mass="77425">MYQADSNIRKRLLVARLPVMPQILLKLIEHCQTEEIRILALAELIAQDPGMCSKTIGMANVSTYPRNGRKIGLEHSLTALGIDSIKNMVISESVFQVFNSSFFSNSADLRFFWQHSLETAIVARAIAEKMRYPHLEEAYLAGLLHDVGRLALVTTAPSEYASNFLAKDDEMLCAVEQRTLNTSHPEAGSWLIESWNLDSFMADSVLYHHDSMARLESAHPLVRIVRLAHQLSSTGDDRSVKDAGLLCGVNVADLEQISVDAKSKVRQSADALGIDVAGVKDLSELSARDPDMPAKDPVNQQLSDEVRNLMLASEAGRSFSRPLGEAGLLESVSRSARMLFDFEDSIMLLTSGTGKALVGVPVGEHKQRLTEFSVALAGGGLLAEVVLQRRLAFVGHEGNPLGIAEEQLRRVLGSECLVCLPLLSGQRCLGVMVGGVAAWQVNSLQRRERFLRSFGEQAATALETALGERGEASRRAASVAEEYRETSRRVAHEVNNPLSIIKNYLSILSGKLEKQEPVVSEMSILNEELDRVGHIMKSLADLKPTLRDGGAEVNRVVRDIVRLFRDTEFVPASVQIVAHTQDLPAEVEGSADTIKQVLVNLVKNAIEAMPTGGEIQIANGGHVNRDGRLYIEISVRDSGPGIPQEILEKLFSPVLSTKGAGHQGLGLSIVHNLIKKIQGLITCRSGSSGTIFEILLPVRRRTYQGVPGR</sequence>
<dbReference type="PRINTS" id="PR00344">
    <property type="entry name" value="BCTRLSENSOR"/>
</dbReference>
<dbReference type="SUPFAM" id="SSF55874">
    <property type="entry name" value="ATPase domain of HSP90 chaperone/DNA topoisomerase II/histidine kinase"/>
    <property type="match status" value="1"/>
</dbReference>
<dbReference type="CDD" id="cd00077">
    <property type="entry name" value="HDc"/>
    <property type="match status" value="1"/>
</dbReference>
<evidence type="ECO:0000259" key="5">
    <source>
        <dbReference type="PROSITE" id="PS51833"/>
    </source>
</evidence>
<evidence type="ECO:0000256" key="1">
    <source>
        <dbReference type="ARBA" id="ARBA00000085"/>
    </source>
</evidence>
<evidence type="ECO:0000256" key="2">
    <source>
        <dbReference type="ARBA" id="ARBA00012438"/>
    </source>
</evidence>
<dbReference type="Pfam" id="PF02518">
    <property type="entry name" value="HATPase_c"/>
    <property type="match status" value="1"/>
</dbReference>
<dbReference type="PROSITE" id="PS50109">
    <property type="entry name" value="HIS_KIN"/>
    <property type="match status" value="1"/>
</dbReference>
<dbReference type="InterPro" id="IPR003607">
    <property type="entry name" value="HD/PDEase_dom"/>
</dbReference>
<protein>
    <recommendedName>
        <fullName evidence="2">histidine kinase</fullName>
        <ecNumber evidence="2">2.7.13.3</ecNumber>
    </recommendedName>
</protein>
<dbReference type="Gene3D" id="3.30.565.10">
    <property type="entry name" value="Histidine kinase-like ATPase, C-terminal domain"/>
    <property type="match status" value="1"/>
</dbReference>
<accession>A0A1A8XW54</accession>
<name>A0A1A8XW54_9RHOO</name>
<evidence type="ECO:0000259" key="4">
    <source>
        <dbReference type="PROSITE" id="PS50109"/>
    </source>
</evidence>
<dbReference type="CDD" id="cd00082">
    <property type="entry name" value="HisKA"/>
    <property type="match status" value="1"/>
</dbReference>
<proteinExistence type="predicted"/>